<feature type="region of interest" description="Disordered" evidence="1">
    <location>
        <begin position="238"/>
        <end position="271"/>
    </location>
</feature>
<name>A0A7R9HTY1_9NEOP</name>
<dbReference type="AlphaFoldDB" id="A0A7R9HTY1"/>
<evidence type="ECO:0000256" key="1">
    <source>
        <dbReference type="SAM" id="MobiDB-lite"/>
    </source>
</evidence>
<evidence type="ECO:0000313" key="2">
    <source>
        <dbReference type="EMBL" id="CAD7434805.1"/>
    </source>
</evidence>
<accession>A0A7R9HTY1</accession>
<gene>
    <name evidence="2" type="ORF">TMSB3V08_LOCUS11455</name>
</gene>
<reference evidence="2" key="1">
    <citation type="submission" date="2020-11" db="EMBL/GenBank/DDBJ databases">
        <authorList>
            <person name="Tran Van P."/>
        </authorList>
    </citation>
    <scope>NUCLEOTIDE SEQUENCE</scope>
</reference>
<dbReference type="EMBL" id="OB798289">
    <property type="protein sequence ID" value="CAD7434805.1"/>
    <property type="molecule type" value="Genomic_DNA"/>
</dbReference>
<sequence length="271" mass="30029">MPTQTLQAMWGGLEGVIWSATTNPLAVGTSFLEQSHYFFIQVAPHLSSLVDPFPNPLIHRYILEVLRMEPETSGTSPRAYVGDPQPRNDDLNEKVSVTSCTPLHYVDYARLCSLQAKKGAGEIPPPVHPTEIGTSISPSSAVELNTTSALANYATEAVRLTPAGVVIIHSRSYNKPRGPMLQLDTDNAPQDLTGYRKIWFTRRDLNLDLPVLGSQAQHKTSVLANYATEAGIDLLRHHKRETPNSLQKYPRERGNSAFKTNTQASNTWSRR</sequence>
<proteinExistence type="predicted"/>
<feature type="region of interest" description="Disordered" evidence="1">
    <location>
        <begin position="72"/>
        <end position="93"/>
    </location>
</feature>
<protein>
    <submittedName>
        <fullName evidence="2">Uncharacterized protein</fullName>
    </submittedName>
</protein>
<organism evidence="2">
    <name type="scientific">Timema monikensis</name>
    <dbReference type="NCBI Taxonomy" id="170555"/>
    <lineage>
        <taxon>Eukaryota</taxon>
        <taxon>Metazoa</taxon>
        <taxon>Ecdysozoa</taxon>
        <taxon>Arthropoda</taxon>
        <taxon>Hexapoda</taxon>
        <taxon>Insecta</taxon>
        <taxon>Pterygota</taxon>
        <taxon>Neoptera</taxon>
        <taxon>Polyneoptera</taxon>
        <taxon>Phasmatodea</taxon>
        <taxon>Timematodea</taxon>
        <taxon>Timematoidea</taxon>
        <taxon>Timematidae</taxon>
        <taxon>Timema</taxon>
    </lineage>
</organism>
<feature type="compositionally biased region" description="Polar residues" evidence="1">
    <location>
        <begin position="257"/>
        <end position="271"/>
    </location>
</feature>